<dbReference type="EMBL" id="SJSK01000005">
    <property type="protein sequence ID" value="TCC88795.1"/>
    <property type="molecule type" value="Genomic_DNA"/>
</dbReference>
<evidence type="ECO:0000259" key="1">
    <source>
        <dbReference type="Pfam" id="PF01738"/>
    </source>
</evidence>
<organism evidence="2 3">
    <name type="scientific">Pedobacter frigiditerrae</name>
    <dbReference type="NCBI Taxonomy" id="2530452"/>
    <lineage>
        <taxon>Bacteria</taxon>
        <taxon>Pseudomonadati</taxon>
        <taxon>Bacteroidota</taxon>
        <taxon>Sphingobacteriia</taxon>
        <taxon>Sphingobacteriales</taxon>
        <taxon>Sphingobacteriaceae</taxon>
        <taxon>Pedobacter</taxon>
    </lineage>
</organism>
<dbReference type="SUPFAM" id="SSF53474">
    <property type="entry name" value="alpha/beta-Hydrolases"/>
    <property type="match status" value="1"/>
</dbReference>
<comment type="caution">
    <text evidence="2">The sequence shown here is derived from an EMBL/GenBank/DDBJ whole genome shotgun (WGS) entry which is preliminary data.</text>
</comment>
<dbReference type="Gene3D" id="3.40.50.1820">
    <property type="entry name" value="alpha/beta hydrolase"/>
    <property type="match status" value="1"/>
</dbReference>
<protein>
    <submittedName>
        <fullName evidence="2">Alpha/beta hydrolase</fullName>
    </submittedName>
</protein>
<evidence type="ECO:0000313" key="2">
    <source>
        <dbReference type="EMBL" id="TCC88795.1"/>
    </source>
</evidence>
<feature type="domain" description="Dienelactone hydrolase" evidence="1">
    <location>
        <begin position="51"/>
        <end position="159"/>
    </location>
</feature>
<dbReference type="InterPro" id="IPR029058">
    <property type="entry name" value="AB_hydrolase_fold"/>
</dbReference>
<reference evidence="2 3" key="1">
    <citation type="submission" date="2019-02" db="EMBL/GenBank/DDBJ databases">
        <title>Pedobacter sp. RP-1-13 sp. nov., isolated from Arctic soil.</title>
        <authorList>
            <person name="Dahal R.H."/>
        </authorList>
    </citation>
    <scope>NUCLEOTIDE SEQUENCE [LARGE SCALE GENOMIC DNA]</scope>
    <source>
        <strain evidence="2 3">RP-1-13</strain>
    </source>
</reference>
<dbReference type="AlphaFoldDB" id="A0A4R0MPN8"/>
<dbReference type="PANTHER" id="PTHR47751:SF1">
    <property type="entry name" value="SUPERFAMILY HYDROLASE, PUTATIVE (AFU_ORTHOLOGUE AFUA_2G16580)-RELATED"/>
    <property type="match status" value="1"/>
</dbReference>
<keyword evidence="2" id="KW-0378">Hydrolase</keyword>
<accession>A0A4R0MPN8</accession>
<dbReference type="InterPro" id="IPR051411">
    <property type="entry name" value="Polyketide_trans_af380"/>
</dbReference>
<dbReference type="Gene3D" id="1.10.10.800">
    <property type="match status" value="1"/>
</dbReference>
<gene>
    <name evidence="2" type="ORF">EZ428_17855</name>
</gene>
<dbReference type="PANTHER" id="PTHR47751">
    <property type="entry name" value="SUPERFAMILY HYDROLASE, PUTATIVE (AFU_ORTHOLOGUE AFUA_2G16580)-RELATED"/>
    <property type="match status" value="1"/>
</dbReference>
<sequence>MALFVCCHTAKSQTNTEANTSSTSVTTIQRVTFPNRNVILVGNLYLPKAFDKNKKYPTILVGHPAGGVKEQTAGLYAQKLAEQGYIALAFDASYQGESGGEPRFLEDPAVRVEDFRAATDYLSIHPSVDPTKIGLLGICAGGGFAIKAAETEHRLKAVATISMADLGQLRRDGLNGTMKAQVQQRLDDVAKQRTKEANGGEIRYMNYVPNSLQDIPANAPVMYQEGYEYYRTKRGQHPNSTNKYLFTSLDKLIGFTALDHVELISPRPLLLIAGSIADTYYYSQQAYAQAQEPKELYTIEGATHVALYDTPEYVSQIVKKLTIFYGKNL</sequence>
<name>A0A4R0MPN8_9SPHI</name>
<dbReference type="Proteomes" id="UP000292884">
    <property type="component" value="Unassembled WGS sequence"/>
</dbReference>
<dbReference type="OrthoDB" id="9805123at2"/>
<dbReference type="InterPro" id="IPR002925">
    <property type="entry name" value="Dienelactn_hydro"/>
</dbReference>
<dbReference type="Pfam" id="PF01738">
    <property type="entry name" value="DLH"/>
    <property type="match status" value="1"/>
</dbReference>
<proteinExistence type="predicted"/>
<evidence type="ECO:0000313" key="3">
    <source>
        <dbReference type="Proteomes" id="UP000292884"/>
    </source>
</evidence>
<dbReference type="GO" id="GO:0016787">
    <property type="term" value="F:hydrolase activity"/>
    <property type="evidence" value="ECO:0007669"/>
    <property type="project" value="UniProtKB-KW"/>
</dbReference>
<keyword evidence="3" id="KW-1185">Reference proteome</keyword>